<accession>R7SGY2</accession>
<dbReference type="OMA" id="ASSHWQV"/>
<dbReference type="OrthoDB" id="2741267at2759"/>
<dbReference type="SUPFAM" id="SSF56219">
    <property type="entry name" value="DNase I-like"/>
    <property type="match status" value="1"/>
</dbReference>
<dbReference type="KEGG" id="cput:CONPUDRAFT_67654"/>
<evidence type="ECO:0008006" key="3">
    <source>
        <dbReference type="Google" id="ProtNLM"/>
    </source>
</evidence>
<keyword evidence="2" id="KW-1185">Reference proteome</keyword>
<protein>
    <recommendedName>
        <fullName evidence="3">Endonuclease/exonuclease/phosphatase domain-containing protein</fullName>
    </recommendedName>
</protein>
<sequence>MNRHPLGTTIRILQINMHKSHDAHLDLLNNNLRKNWDVIVLQEPCLNKLGLTRASSHWQVAYPTPPTGS</sequence>
<dbReference type="AlphaFoldDB" id="R7SGY2"/>
<evidence type="ECO:0000313" key="1">
    <source>
        <dbReference type="EMBL" id="EIW74309.1"/>
    </source>
</evidence>
<dbReference type="InterPro" id="IPR036691">
    <property type="entry name" value="Endo/exonu/phosph_ase_sf"/>
</dbReference>
<dbReference type="EMBL" id="JH711593">
    <property type="protein sequence ID" value="EIW74309.1"/>
    <property type="molecule type" value="Genomic_DNA"/>
</dbReference>
<reference evidence="2" key="1">
    <citation type="journal article" date="2012" name="Science">
        <title>The Paleozoic origin of enzymatic lignin decomposition reconstructed from 31 fungal genomes.</title>
        <authorList>
            <person name="Floudas D."/>
            <person name="Binder M."/>
            <person name="Riley R."/>
            <person name="Barry K."/>
            <person name="Blanchette R.A."/>
            <person name="Henrissat B."/>
            <person name="Martinez A.T."/>
            <person name="Otillar R."/>
            <person name="Spatafora J.W."/>
            <person name="Yadav J.S."/>
            <person name="Aerts A."/>
            <person name="Benoit I."/>
            <person name="Boyd A."/>
            <person name="Carlson A."/>
            <person name="Copeland A."/>
            <person name="Coutinho P.M."/>
            <person name="de Vries R.P."/>
            <person name="Ferreira P."/>
            <person name="Findley K."/>
            <person name="Foster B."/>
            <person name="Gaskell J."/>
            <person name="Glotzer D."/>
            <person name="Gorecki P."/>
            <person name="Heitman J."/>
            <person name="Hesse C."/>
            <person name="Hori C."/>
            <person name="Igarashi K."/>
            <person name="Jurgens J.A."/>
            <person name="Kallen N."/>
            <person name="Kersten P."/>
            <person name="Kohler A."/>
            <person name="Kuees U."/>
            <person name="Kumar T.K.A."/>
            <person name="Kuo A."/>
            <person name="LaButti K."/>
            <person name="Larrondo L.F."/>
            <person name="Lindquist E."/>
            <person name="Ling A."/>
            <person name="Lombard V."/>
            <person name="Lucas S."/>
            <person name="Lundell T."/>
            <person name="Martin R."/>
            <person name="McLaughlin D.J."/>
            <person name="Morgenstern I."/>
            <person name="Morin E."/>
            <person name="Murat C."/>
            <person name="Nagy L.G."/>
            <person name="Nolan M."/>
            <person name="Ohm R.A."/>
            <person name="Patyshakuliyeva A."/>
            <person name="Rokas A."/>
            <person name="Ruiz-Duenas F.J."/>
            <person name="Sabat G."/>
            <person name="Salamov A."/>
            <person name="Samejima M."/>
            <person name="Schmutz J."/>
            <person name="Slot J.C."/>
            <person name="St John F."/>
            <person name="Stenlid J."/>
            <person name="Sun H."/>
            <person name="Sun S."/>
            <person name="Syed K."/>
            <person name="Tsang A."/>
            <person name="Wiebenga A."/>
            <person name="Young D."/>
            <person name="Pisabarro A."/>
            <person name="Eastwood D.C."/>
            <person name="Martin F."/>
            <person name="Cullen D."/>
            <person name="Grigoriev I.V."/>
            <person name="Hibbett D.S."/>
        </authorList>
    </citation>
    <scope>NUCLEOTIDE SEQUENCE [LARGE SCALE GENOMIC DNA]</scope>
    <source>
        <strain evidence="2">RWD-64-598 SS2</strain>
    </source>
</reference>
<dbReference type="GeneID" id="19208580"/>
<dbReference type="RefSeq" id="XP_007775517.1">
    <property type="nucleotide sequence ID" value="XM_007777327.1"/>
</dbReference>
<name>R7SGY2_CONPW</name>
<evidence type="ECO:0000313" key="2">
    <source>
        <dbReference type="Proteomes" id="UP000053558"/>
    </source>
</evidence>
<organism evidence="1 2">
    <name type="scientific">Coniophora puteana (strain RWD-64-598)</name>
    <name type="common">Brown rot fungus</name>
    <dbReference type="NCBI Taxonomy" id="741705"/>
    <lineage>
        <taxon>Eukaryota</taxon>
        <taxon>Fungi</taxon>
        <taxon>Dikarya</taxon>
        <taxon>Basidiomycota</taxon>
        <taxon>Agaricomycotina</taxon>
        <taxon>Agaricomycetes</taxon>
        <taxon>Agaricomycetidae</taxon>
        <taxon>Boletales</taxon>
        <taxon>Coniophorineae</taxon>
        <taxon>Coniophoraceae</taxon>
        <taxon>Coniophora</taxon>
    </lineage>
</organism>
<dbReference type="Proteomes" id="UP000053558">
    <property type="component" value="Unassembled WGS sequence"/>
</dbReference>
<proteinExistence type="predicted"/>
<dbReference type="Gene3D" id="3.60.10.10">
    <property type="entry name" value="Endonuclease/exonuclease/phosphatase"/>
    <property type="match status" value="1"/>
</dbReference>
<gene>
    <name evidence="1" type="ORF">CONPUDRAFT_67654</name>
</gene>